<comment type="cofactor">
    <cofactor evidence="1">
        <name>a divalent metal cation</name>
        <dbReference type="ChEBI" id="CHEBI:60240"/>
    </cofactor>
</comment>
<comment type="caution">
    <text evidence="9">The sequence shown here is derived from an EMBL/GenBank/DDBJ whole genome shotgun (WGS) entry which is preliminary data.</text>
</comment>
<evidence type="ECO:0000256" key="7">
    <source>
        <dbReference type="ARBA" id="ARBA00023242"/>
    </source>
</evidence>
<keyword evidence="5" id="KW-0479">Metal-binding</keyword>
<dbReference type="GO" id="GO:0005634">
    <property type="term" value="C:nucleus"/>
    <property type="evidence" value="ECO:0007669"/>
    <property type="project" value="UniProtKB-SubCell"/>
</dbReference>
<keyword evidence="10" id="KW-1185">Reference proteome</keyword>
<dbReference type="GO" id="GO:0016787">
    <property type="term" value="F:hydrolase activity"/>
    <property type="evidence" value="ECO:0007669"/>
    <property type="project" value="UniProtKB-KW"/>
</dbReference>
<reference evidence="9 10" key="1">
    <citation type="submission" date="2023-01" db="EMBL/GenBank/DDBJ databases">
        <authorList>
            <person name="Whitehead M."/>
        </authorList>
    </citation>
    <scope>NUCLEOTIDE SEQUENCE [LARGE SCALE GENOMIC DNA]</scope>
</reference>
<evidence type="ECO:0000256" key="2">
    <source>
        <dbReference type="ARBA" id="ARBA00004123"/>
    </source>
</evidence>
<evidence type="ECO:0000259" key="8">
    <source>
        <dbReference type="Pfam" id="PF13359"/>
    </source>
</evidence>
<evidence type="ECO:0000313" key="9">
    <source>
        <dbReference type="EMBL" id="CAI6372840.1"/>
    </source>
</evidence>
<evidence type="ECO:0000256" key="3">
    <source>
        <dbReference type="ARBA" id="ARBA00006958"/>
    </source>
</evidence>
<sequence length="352" mass="40548">MYGEYHHLYNDLRKSPERFFEYLRMSVETYDFILCKISHRIKKKTTNFKKPISPAERLYVTIRYLSTGLSFRNLAFSMRMGACTIAKIIHETCQAIWEELVNEFMPVPTKEHLEKVAIDYYKRWGFPNCVGSIDGKHCQIKCPSHSGSSHFNYLKYFSLVLQGVADADKKFLTIEVGARGKQSDGGTFASSELFYLIDNDKFNMPPEKNLPGTNIKVPHVLIGDEAYPLKPYLMRPFPSRGLNAATENFNDNLSRARKCIECTFGILRAKWRLLGKDIEVSSKKAIIIIKCMCILHNIIREKDGNSDLDYCNIMLGTENTWENETMVQRARGANALQRAKDIRNAFVDYFLI</sequence>
<dbReference type="EMBL" id="CARXXK010001083">
    <property type="protein sequence ID" value="CAI6372840.1"/>
    <property type="molecule type" value="Genomic_DNA"/>
</dbReference>
<proteinExistence type="inferred from homology"/>
<gene>
    <name evidence="9" type="ORF">MEUPH1_LOCUS26659</name>
</gene>
<dbReference type="AlphaFoldDB" id="A0AAV0XWB7"/>
<evidence type="ECO:0000313" key="10">
    <source>
        <dbReference type="Proteomes" id="UP001160148"/>
    </source>
</evidence>
<dbReference type="InterPro" id="IPR027806">
    <property type="entry name" value="HARBI1_dom"/>
</dbReference>
<evidence type="ECO:0000256" key="6">
    <source>
        <dbReference type="ARBA" id="ARBA00022801"/>
    </source>
</evidence>
<dbReference type="Proteomes" id="UP001160148">
    <property type="component" value="Unassembled WGS sequence"/>
</dbReference>
<keyword evidence="7" id="KW-0539">Nucleus</keyword>
<evidence type="ECO:0000256" key="1">
    <source>
        <dbReference type="ARBA" id="ARBA00001968"/>
    </source>
</evidence>
<protein>
    <recommendedName>
        <fullName evidence="8">DDE Tnp4 domain-containing protein</fullName>
    </recommendedName>
</protein>
<name>A0AAV0XWB7_9HEMI</name>
<evidence type="ECO:0000256" key="4">
    <source>
        <dbReference type="ARBA" id="ARBA00022722"/>
    </source>
</evidence>
<comment type="similarity">
    <text evidence="3">Belongs to the HARBI1 family.</text>
</comment>
<keyword evidence="4" id="KW-0540">Nuclease</keyword>
<dbReference type="GO" id="GO:0046872">
    <property type="term" value="F:metal ion binding"/>
    <property type="evidence" value="ECO:0007669"/>
    <property type="project" value="UniProtKB-KW"/>
</dbReference>
<evidence type="ECO:0000256" key="5">
    <source>
        <dbReference type="ARBA" id="ARBA00022723"/>
    </source>
</evidence>
<dbReference type="PANTHER" id="PTHR22930">
    <property type="match status" value="1"/>
</dbReference>
<comment type="subcellular location">
    <subcellularLocation>
        <location evidence="2">Nucleus</location>
    </subcellularLocation>
</comment>
<keyword evidence="6" id="KW-0378">Hydrolase</keyword>
<organism evidence="9 10">
    <name type="scientific">Macrosiphum euphorbiae</name>
    <name type="common">potato aphid</name>
    <dbReference type="NCBI Taxonomy" id="13131"/>
    <lineage>
        <taxon>Eukaryota</taxon>
        <taxon>Metazoa</taxon>
        <taxon>Ecdysozoa</taxon>
        <taxon>Arthropoda</taxon>
        <taxon>Hexapoda</taxon>
        <taxon>Insecta</taxon>
        <taxon>Pterygota</taxon>
        <taxon>Neoptera</taxon>
        <taxon>Paraneoptera</taxon>
        <taxon>Hemiptera</taxon>
        <taxon>Sternorrhyncha</taxon>
        <taxon>Aphidomorpha</taxon>
        <taxon>Aphidoidea</taxon>
        <taxon>Aphididae</taxon>
        <taxon>Macrosiphini</taxon>
        <taxon>Macrosiphum</taxon>
    </lineage>
</organism>
<dbReference type="InterPro" id="IPR045249">
    <property type="entry name" value="HARBI1-like"/>
</dbReference>
<dbReference type="GO" id="GO:0004518">
    <property type="term" value="F:nuclease activity"/>
    <property type="evidence" value="ECO:0007669"/>
    <property type="project" value="UniProtKB-KW"/>
</dbReference>
<dbReference type="Pfam" id="PF13359">
    <property type="entry name" value="DDE_Tnp_4"/>
    <property type="match status" value="1"/>
</dbReference>
<accession>A0AAV0XWB7</accession>
<feature type="domain" description="DDE Tnp4" evidence="8">
    <location>
        <begin position="133"/>
        <end position="297"/>
    </location>
</feature>
<dbReference type="PANTHER" id="PTHR22930:SF269">
    <property type="entry name" value="NUCLEASE HARBI1-LIKE PROTEIN"/>
    <property type="match status" value="1"/>
</dbReference>